<organism evidence="1 2">
    <name type="scientific">Paeniglutamicibacter kerguelensis</name>
    <dbReference type="NCBI Taxonomy" id="254788"/>
    <lineage>
        <taxon>Bacteria</taxon>
        <taxon>Bacillati</taxon>
        <taxon>Actinomycetota</taxon>
        <taxon>Actinomycetes</taxon>
        <taxon>Micrococcales</taxon>
        <taxon>Micrococcaceae</taxon>
        <taxon>Paeniglutamicibacter</taxon>
    </lineage>
</organism>
<sequence>MTQRLTQGKARMACPETTETGPSYGYAIIAAL</sequence>
<dbReference type="Proteomes" id="UP001296993">
    <property type="component" value="Unassembled WGS sequence"/>
</dbReference>
<gene>
    <name evidence="1" type="ORF">JOF47_002556</name>
</gene>
<reference evidence="1 2" key="1">
    <citation type="submission" date="2021-03" db="EMBL/GenBank/DDBJ databases">
        <title>Sequencing the genomes of 1000 actinobacteria strains.</title>
        <authorList>
            <person name="Klenk H.-P."/>
        </authorList>
    </citation>
    <scope>NUCLEOTIDE SEQUENCE [LARGE SCALE GENOMIC DNA]</scope>
    <source>
        <strain evidence="1 2">DSM 15797</strain>
    </source>
</reference>
<name>A0ABS4XF05_9MICC</name>
<dbReference type="EMBL" id="JAGIOF010000001">
    <property type="protein sequence ID" value="MBP2387045.1"/>
    <property type="molecule type" value="Genomic_DNA"/>
</dbReference>
<comment type="caution">
    <text evidence="1">The sequence shown here is derived from an EMBL/GenBank/DDBJ whole genome shotgun (WGS) entry which is preliminary data.</text>
</comment>
<accession>A0ABS4XF05</accession>
<evidence type="ECO:0000313" key="2">
    <source>
        <dbReference type="Proteomes" id="UP001296993"/>
    </source>
</evidence>
<keyword evidence="2" id="KW-1185">Reference proteome</keyword>
<evidence type="ECO:0000313" key="1">
    <source>
        <dbReference type="EMBL" id="MBP2387045.1"/>
    </source>
</evidence>
<protein>
    <submittedName>
        <fullName evidence="1">Uncharacterized protein</fullName>
    </submittedName>
</protein>
<proteinExistence type="predicted"/>